<organism evidence="2 3">
    <name type="scientific">Caenorhabditis japonica</name>
    <dbReference type="NCBI Taxonomy" id="281687"/>
    <lineage>
        <taxon>Eukaryota</taxon>
        <taxon>Metazoa</taxon>
        <taxon>Ecdysozoa</taxon>
        <taxon>Nematoda</taxon>
        <taxon>Chromadorea</taxon>
        <taxon>Rhabditida</taxon>
        <taxon>Rhabditina</taxon>
        <taxon>Rhabditomorpha</taxon>
        <taxon>Rhabditoidea</taxon>
        <taxon>Rhabditidae</taxon>
        <taxon>Peloderinae</taxon>
        <taxon>Caenorhabditis</taxon>
    </lineage>
</organism>
<accession>A0A8R1I6C8</accession>
<name>A0A8R1I6C8_CAEJA</name>
<protein>
    <submittedName>
        <fullName evidence="2">Uncharacterized protein</fullName>
    </submittedName>
</protein>
<feature type="chain" id="PRO_5035827194" evidence="1">
    <location>
        <begin position="25"/>
        <end position="83"/>
    </location>
</feature>
<sequence>MSTAASKIALFMIILSVLIVQTTGQYYGGYAYPTAGGYGYGLPSANSYYGGYGPGYGYGYGYEYASPYSGYVGKRSSGFGRRG</sequence>
<evidence type="ECO:0000313" key="3">
    <source>
        <dbReference type="Proteomes" id="UP000005237"/>
    </source>
</evidence>
<feature type="signal peptide" evidence="1">
    <location>
        <begin position="1"/>
        <end position="24"/>
    </location>
</feature>
<evidence type="ECO:0000256" key="1">
    <source>
        <dbReference type="SAM" id="SignalP"/>
    </source>
</evidence>
<reference evidence="2" key="2">
    <citation type="submission" date="2022-06" db="UniProtKB">
        <authorList>
            <consortium name="EnsemblMetazoa"/>
        </authorList>
    </citation>
    <scope>IDENTIFICATION</scope>
    <source>
        <strain evidence="2">DF5081</strain>
    </source>
</reference>
<dbReference type="EnsemblMetazoa" id="CJA18211.1">
    <property type="protein sequence ID" value="CJA18211.1"/>
    <property type="gene ID" value="WBGene00137415"/>
</dbReference>
<evidence type="ECO:0000313" key="2">
    <source>
        <dbReference type="EnsemblMetazoa" id="CJA18211.1"/>
    </source>
</evidence>
<reference evidence="3" key="1">
    <citation type="submission" date="2010-08" db="EMBL/GenBank/DDBJ databases">
        <authorList>
            <consortium name="Caenorhabditis japonica Sequencing Consortium"/>
            <person name="Wilson R.K."/>
        </authorList>
    </citation>
    <scope>NUCLEOTIDE SEQUENCE [LARGE SCALE GENOMIC DNA]</scope>
    <source>
        <strain evidence="3">DF5081</strain>
    </source>
</reference>
<proteinExistence type="predicted"/>
<dbReference type="Proteomes" id="UP000005237">
    <property type="component" value="Unassembled WGS sequence"/>
</dbReference>
<dbReference type="AlphaFoldDB" id="A0A8R1I6C8"/>
<keyword evidence="1" id="KW-0732">Signal</keyword>
<keyword evidence="3" id="KW-1185">Reference proteome</keyword>